<dbReference type="InterPro" id="IPR036677">
    <property type="entry name" value="EutN_CcmL_sf"/>
</dbReference>
<dbReference type="PROSITE" id="PS51932">
    <property type="entry name" value="BMV"/>
    <property type="match status" value="1"/>
</dbReference>
<dbReference type="InterPro" id="IPR004992">
    <property type="entry name" value="EutN_CcmL"/>
</dbReference>
<dbReference type="PANTHER" id="PTHR36539:SF2">
    <property type="entry name" value="ETHANOLAMINE UTILIZATION PROTEIN"/>
    <property type="match status" value="1"/>
</dbReference>
<dbReference type="OrthoDB" id="278421at2"/>
<protein>
    <submittedName>
        <fullName evidence="3">Ethanolamine utilization protein EutN</fullName>
    </submittedName>
</protein>
<reference evidence="3 4" key="1">
    <citation type="submission" date="2019-02" db="EMBL/GenBank/DDBJ databases">
        <title>Deep-cultivation of Planctomycetes and their phenomic and genomic characterization uncovers novel biology.</title>
        <authorList>
            <person name="Wiegand S."/>
            <person name="Jogler M."/>
            <person name="Boedeker C."/>
            <person name="Pinto D."/>
            <person name="Vollmers J."/>
            <person name="Rivas-Marin E."/>
            <person name="Kohn T."/>
            <person name="Peeters S.H."/>
            <person name="Heuer A."/>
            <person name="Rast P."/>
            <person name="Oberbeckmann S."/>
            <person name="Bunk B."/>
            <person name="Jeske O."/>
            <person name="Meyerdierks A."/>
            <person name="Storesund J.E."/>
            <person name="Kallscheuer N."/>
            <person name="Luecker S."/>
            <person name="Lage O.M."/>
            <person name="Pohl T."/>
            <person name="Merkel B.J."/>
            <person name="Hornburger P."/>
            <person name="Mueller R.-W."/>
            <person name="Bruemmer F."/>
            <person name="Labrenz M."/>
            <person name="Spormann A.M."/>
            <person name="Op den Camp H."/>
            <person name="Overmann J."/>
            <person name="Amann R."/>
            <person name="Jetten M.S.M."/>
            <person name="Mascher T."/>
            <person name="Medema M.H."/>
            <person name="Devos D.P."/>
            <person name="Kaster A.-K."/>
            <person name="Ovreas L."/>
            <person name="Rohde M."/>
            <person name="Galperin M.Y."/>
            <person name="Jogler C."/>
        </authorList>
    </citation>
    <scope>NUCLEOTIDE SEQUENCE [LARGE SCALE GENOMIC DNA]</scope>
    <source>
        <strain evidence="3 4">Mal48</strain>
    </source>
</reference>
<dbReference type="Proteomes" id="UP000315724">
    <property type="component" value="Chromosome"/>
</dbReference>
<name>A0A517QHA8_9PLAN</name>
<dbReference type="EMBL" id="CP036267">
    <property type="protein sequence ID" value="QDT30995.1"/>
    <property type="molecule type" value="Genomic_DNA"/>
</dbReference>
<keyword evidence="2" id="KW-1283">Bacterial microcompartment</keyword>
<gene>
    <name evidence="3" type="primary">eutN_1</name>
    <name evidence="3" type="ORF">Mal48_02250</name>
</gene>
<dbReference type="AlphaFoldDB" id="A0A517QHA8"/>
<comment type="subcellular location">
    <subcellularLocation>
        <location evidence="1">Bacterial microcompartment</location>
    </subcellularLocation>
</comment>
<evidence type="ECO:0000256" key="2">
    <source>
        <dbReference type="ARBA" id="ARBA00024446"/>
    </source>
</evidence>
<keyword evidence="4" id="KW-1185">Reference proteome</keyword>
<evidence type="ECO:0000256" key="1">
    <source>
        <dbReference type="ARBA" id="ARBA00024322"/>
    </source>
</evidence>
<dbReference type="KEGG" id="tpol:Mal48_02250"/>
<dbReference type="Pfam" id="PF03319">
    <property type="entry name" value="EutN_CcmL"/>
    <property type="match status" value="1"/>
</dbReference>
<dbReference type="PANTHER" id="PTHR36539">
    <property type="entry name" value="ETHANOLAMINE UTILIZATION PROTEIN EUTN"/>
    <property type="match status" value="1"/>
</dbReference>
<dbReference type="Gene3D" id="2.40.50.220">
    <property type="entry name" value="EutN/Ccml"/>
    <property type="match status" value="1"/>
</dbReference>
<organism evidence="3 4">
    <name type="scientific">Thalassoglobus polymorphus</name>
    <dbReference type="NCBI Taxonomy" id="2527994"/>
    <lineage>
        <taxon>Bacteria</taxon>
        <taxon>Pseudomonadati</taxon>
        <taxon>Planctomycetota</taxon>
        <taxon>Planctomycetia</taxon>
        <taxon>Planctomycetales</taxon>
        <taxon>Planctomycetaceae</taxon>
        <taxon>Thalassoglobus</taxon>
    </lineage>
</organism>
<proteinExistence type="predicted"/>
<dbReference type="RefSeq" id="WP_145195254.1">
    <property type="nucleotide sequence ID" value="NZ_CP036267.1"/>
</dbReference>
<sequence>MQLASVIGHATSTVKHHSMNGWRLLVVQPLLTDRGRDGTPILAIDELGSQVGQDVMICSDGKTIGDAMGTQTSPVRWIVIGQPDD</sequence>
<dbReference type="SUPFAM" id="SSF159133">
    <property type="entry name" value="EutN/CcmL-like"/>
    <property type="match status" value="1"/>
</dbReference>
<evidence type="ECO:0000313" key="3">
    <source>
        <dbReference type="EMBL" id="QDT30995.1"/>
    </source>
</evidence>
<dbReference type="GO" id="GO:0031469">
    <property type="term" value="C:bacterial microcompartment"/>
    <property type="evidence" value="ECO:0007669"/>
    <property type="project" value="UniProtKB-SubCell"/>
</dbReference>
<accession>A0A517QHA8</accession>
<evidence type="ECO:0000313" key="4">
    <source>
        <dbReference type="Proteomes" id="UP000315724"/>
    </source>
</evidence>